<dbReference type="GO" id="GO:0032259">
    <property type="term" value="P:methylation"/>
    <property type="evidence" value="ECO:0007669"/>
    <property type="project" value="UniProtKB-KW"/>
</dbReference>
<evidence type="ECO:0000256" key="4">
    <source>
        <dbReference type="ARBA" id="ARBA00022490"/>
    </source>
</evidence>
<sequence length="229" mass="25531">MHLISEKALERYFREQVIPDGSSEAVIKSLRSGSDIVPGLVEGGFIMWDGSRQLVEYILTRGFVEKIHGKCVLELGCGAGLPGLVALKLGASLVMFQDYNVEVLTNWTIPNVKLNATGSELDRVQFVSGDWVQLATEWESNDQTNRFDVILTAETIYRPDLYGRLHRIFDACLASDGLVLLFCKVTYGPGGTLWDFLEFVNTQKCFKTTVNQVTQSGVLTFVVQLERIS</sequence>
<reference evidence="10 11" key="2">
    <citation type="submission" date="2018-11" db="EMBL/GenBank/DDBJ databases">
        <authorList>
            <consortium name="Pathogen Informatics"/>
        </authorList>
    </citation>
    <scope>NUCLEOTIDE SEQUENCE [LARGE SCALE GENOMIC DNA]</scope>
    <source>
        <strain evidence="10 11">Egypt</strain>
    </source>
</reference>
<protein>
    <recommendedName>
        <fullName evidence="3">protein-histidine N-methyltransferase</fullName>
        <ecNumber evidence="3">2.1.1.85</ecNumber>
    </recommendedName>
</protein>
<dbReference type="PANTHER" id="PTHR14614:SF39">
    <property type="entry name" value="HISTIDINE PROTEIN METHYLTRANSFERASE 1 HOMOLOG"/>
    <property type="match status" value="1"/>
</dbReference>
<dbReference type="Gene3D" id="3.40.50.150">
    <property type="entry name" value="Vaccinia Virus protein VP39"/>
    <property type="match status" value="1"/>
</dbReference>
<dbReference type="AlphaFoldDB" id="A0A183AJW8"/>
<reference evidence="12" key="1">
    <citation type="submission" date="2016-06" db="UniProtKB">
        <authorList>
            <consortium name="WormBaseParasite"/>
        </authorList>
    </citation>
    <scope>IDENTIFICATION</scope>
</reference>
<dbReference type="Proteomes" id="UP000272942">
    <property type="component" value="Unassembled WGS sequence"/>
</dbReference>
<dbReference type="GO" id="GO:0005737">
    <property type="term" value="C:cytoplasm"/>
    <property type="evidence" value="ECO:0007669"/>
    <property type="project" value="UniProtKB-SubCell"/>
</dbReference>
<evidence type="ECO:0000256" key="2">
    <source>
        <dbReference type="ARBA" id="ARBA00004496"/>
    </source>
</evidence>
<evidence type="ECO:0000256" key="7">
    <source>
        <dbReference type="ARBA" id="ARBA00022691"/>
    </source>
</evidence>
<keyword evidence="7" id="KW-0949">S-adenosyl-L-methionine</keyword>
<evidence type="ECO:0000256" key="9">
    <source>
        <dbReference type="ARBA" id="ARBA00038126"/>
    </source>
</evidence>
<organism evidence="12">
    <name type="scientific">Echinostoma caproni</name>
    <dbReference type="NCBI Taxonomy" id="27848"/>
    <lineage>
        <taxon>Eukaryota</taxon>
        <taxon>Metazoa</taxon>
        <taxon>Spiralia</taxon>
        <taxon>Lophotrochozoa</taxon>
        <taxon>Platyhelminthes</taxon>
        <taxon>Trematoda</taxon>
        <taxon>Digenea</taxon>
        <taxon>Plagiorchiida</taxon>
        <taxon>Echinostomata</taxon>
        <taxon>Echinostomatoidea</taxon>
        <taxon>Echinostomatidae</taxon>
        <taxon>Echinostoma</taxon>
    </lineage>
</organism>
<evidence type="ECO:0000313" key="11">
    <source>
        <dbReference type="Proteomes" id="UP000272942"/>
    </source>
</evidence>
<comment type="subcellular location">
    <subcellularLocation>
        <location evidence="2">Cytoplasm</location>
    </subcellularLocation>
    <subcellularLocation>
        <location evidence="1">Nucleus</location>
    </subcellularLocation>
</comment>
<keyword evidence="5" id="KW-0489">Methyltransferase</keyword>
<keyword evidence="11" id="KW-1185">Reference proteome</keyword>
<evidence type="ECO:0000313" key="12">
    <source>
        <dbReference type="WBParaSite" id="ECPE_0000726901-mRNA-1"/>
    </source>
</evidence>
<evidence type="ECO:0000313" key="10">
    <source>
        <dbReference type="EMBL" id="VDP80581.1"/>
    </source>
</evidence>
<keyword evidence="8" id="KW-0539">Nucleus</keyword>
<dbReference type="PANTHER" id="PTHR14614">
    <property type="entry name" value="HEPATOCELLULAR CARCINOMA-ASSOCIATED ANTIGEN"/>
    <property type="match status" value="1"/>
</dbReference>
<evidence type="ECO:0000256" key="1">
    <source>
        <dbReference type="ARBA" id="ARBA00004123"/>
    </source>
</evidence>
<keyword evidence="6" id="KW-0808">Transferase</keyword>
<evidence type="ECO:0000256" key="8">
    <source>
        <dbReference type="ARBA" id="ARBA00023242"/>
    </source>
</evidence>
<proteinExistence type="inferred from homology"/>
<dbReference type="InterPro" id="IPR019410">
    <property type="entry name" value="Methyltransf_16"/>
</dbReference>
<evidence type="ECO:0000256" key="5">
    <source>
        <dbReference type="ARBA" id="ARBA00022603"/>
    </source>
</evidence>
<dbReference type="WBParaSite" id="ECPE_0000726901-mRNA-1">
    <property type="protein sequence ID" value="ECPE_0000726901-mRNA-1"/>
    <property type="gene ID" value="ECPE_0000726901"/>
</dbReference>
<accession>A0A183AJW8</accession>
<dbReference type="InterPro" id="IPR029063">
    <property type="entry name" value="SAM-dependent_MTases_sf"/>
</dbReference>
<comment type="similarity">
    <text evidence="9">Belongs to the methyltransferase superfamily. METTL18 family.</text>
</comment>
<evidence type="ECO:0000256" key="3">
    <source>
        <dbReference type="ARBA" id="ARBA00012533"/>
    </source>
</evidence>
<dbReference type="EC" id="2.1.1.85" evidence="3"/>
<dbReference type="GO" id="GO:0005634">
    <property type="term" value="C:nucleus"/>
    <property type="evidence" value="ECO:0007669"/>
    <property type="project" value="UniProtKB-SubCell"/>
</dbReference>
<dbReference type="Pfam" id="PF10294">
    <property type="entry name" value="Methyltransf_16"/>
    <property type="match status" value="1"/>
</dbReference>
<evidence type="ECO:0000256" key="6">
    <source>
        <dbReference type="ARBA" id="ARBA00022679"/>
    </source>
</evidence>
<keyword evidence="4" id="KW-0963">Cytoplasm</keyword>
<dbReference type="EMBL" id="UZAN01044348">
    <property type="protein sequence ID" value="VDP80581.1"/>
    <property type="molecule type" value="Genomic_DNA"/>
</dbReference>
<dbReference type="OrthoDB" id="1723750at2759"/>
<dbReference type="GO" id="GO:0018064">
    <property type="term" value="F:protein-L-histidine N-tele-methyltransferase activity"/>
    <property type="evidence" value="ECO:0007669"/>
    <property type="project" value="UniProtKB-EC"/>
</dbReference>
<dbReference type="SUPFAM" id="SSF53335">
    <property type="entry name" value="S-adenosyl-L-methionine-dependent methyltransferases"/>
    <property type="match status" value="1"/>
</dbReference>
<name>A0A183AJW8_9TREM</name>
<gene>
    <name evidence="10" type="ORF">ECPE_LOCUS7253</name>
</gene>